<evidence type="ECO:0000313" key="2">
    <source>
        <dbReference type="EMBL" id="SUZ56495.1"/>
    </source>
</evidence>
<dbReference type="AlphaFoldDB" id="A0A381NPI1"/>
<name>A0A381NPI1_9ZZZZ</name>
<keyword evidence="1" id="KW-1133">Transmembrane helix</keyword>
<dbReference type="PANTHER" id="PTHR37464">
    <property type="entry name" value="BLL2463 PROTEIN"/>
    <property type="match status" value="1"/>
</dbReference>
<dbReference type="EMBL" id="UINC01000505">
    <property type="protein sequence ID" value="SUZ56495.1"/>
    <property type="molecule type" value="Genomic_DNA"/>
</dbReference>
<reference evidence="2" key="1">
    <citation type="submission" date="2018-05" db="EMBL/GenBank/DDBJ databases">
        <authorList>
            <person name="Lanie J.A."/>
            <person name="Ng W.-L."/>
            <person name="Kazmierczak K.M."/>
            <person name="Andrzejewski T.M."/>
            <person name="Davidsen T.M."/>
            <person name="Wayne K.J."/>
            <person name="Tettelin H."/>
            <person name="Glass J.I."/>
            <person name="Rusch D."/>
            <person name="Podicherti R."/>
            <person name="Tsui H.-C.T."/>
            <person name="Winkler M.E."/>
        </authorList>
    </citation>
    <scope>NUCLEOTIDE SEQUENCE</scope>
</reference>
<evidence type="ECO:0000256" key="1">
    <source>
        <dbReference type="SAM" id="Phobius"/>
    </source>
</evidence>
<dbReference type="PANTHER" id="PTHR37464:SF1">
    <property type="entry name" value="BLL2463 PROTEIN"/>
    <property type="match status" value="1"/>
</dbReference>
<feature type="transmembrane region" description="Helical" evidence="1">
    <location>
        <begin position="43"/>
        <end position="60"/>
    </location>
</feature>
<proteinExistence type="predicted"/>
<sequence>MLVIWLFFLKLRYPRVSVASLLLWRRVLEDTQHRSLLERLRRLLSLLLTLTIALLIVLAFSQPNSDTLTGEPRNVVLILDTALSMAGATADGKTRWLHARARAQEIIESAGATDKFLLADTSGRISTRMTADREEILAALETMSPTAATMALPAVTPKVTWETIFISDGANWASLPAGVRLLSVFEPANNIAITGFNIDSSGPDSNARTAHVEITSYSSQSADVVLTLSNESTPIIRRALTIDVGKTLLATVNLSSELSGGIRAQIESIGDALALDDVAVDYVPPQREVQVTLVTSGNDYLETLLSLEPRVELRIIQPEMYRDESVVDIYVFDRFAPNTAPSRPALLFKPPGRAWLAGSDRNQALRAVVSRVTAWDESHPILKFVSFIDVDIQSARHLDFATEANIQIVAEAAQTPLIVTGEDSPHWVMVNFDFEESDFSVRPGFPIFMKNVIAWFVGESLTLRRRVGMVEVPLQQASIKSFDGEFVAAKTNLGSTWFECLEPGLFVASSGDASIHVAVNLSSHGISNLNRSMLAEQDSDATLTRRLLHRELWVYLLLISIVLITLEWWTYHRRITV</sequence>
<gene>
    <name evidence="2" type="ORF">METZ01_LOCUS9349</name>
</gene>
<feature type="transmembrane region" description="Helical" evidence="1">
    <location>
        <begin position="552"/>
        <end position="571"/>
    </location>
</feature>
<keyword evidence="1" id="KW-0472">Membrane</keyword>
<accession>A0A381NPI1</accession>
<organism evidence="2">
    <name type="scientific">marine metagenome</name>
    <dbReference type="NCBI Taxonomy" id="408172"/>
    <lineage>
        <taxon>unclassified sequences</taxon>
        <taxon>metagenomes</taxon>
        <taxon>ecological metagenomes</taxon>
    </lineage>
</organism>
<protein>
    <submittedName>
        <fullName evidence="2">Uncharacterized protein</fullName>
    </submittedName>
</protein>
<keyword evidence="1" id="KW-0812">Transmembrane</keyword>